<keyword evidence="6 10" id="KW-0798">TonB box</keyword>
<comment type="subcellular location">
    <subcellularLocation>
        <location evidence="1">Cell outer membrane</location>
        <topology evidence="1">Multi-pass membrane protein</topology>
    </subcellularLocation>
</comment>
<feature type="domain" description="TonB-dependent receptor plug" evidence="12">
    <location>
        <begin position="115"/>
        <end position="213"/>
    </location>
</feature>
<dbReference type="RefSeq" id="WP_147014003.1">
    <property type="nucleotide sequence ID" value="NZ_VORB01000004.1"/>
</dbReference>
<dbReference type="EMBL" id="VORB01000004">
    <property type="protein sequence ID" value="TXC81344.1"/>
    <property type="molecule type" value="Genomic_DNA"/>
</dbReference>
<evidence type="ECO:0000313" key="14">
    <source>
        <dbReference type="Proteomes" id="UP000321168"/>
    </source>
</evidence>
<evidence type="ECO:0000256" key="6">
    <source>
        <dbReference type="ARBA" id="ARBA00023077"/>
    </source>
</evidence>
<evidence type="ECO:0000259" key="11">
    <source>
        <dbReference type="Pfam" id="PF00593"/>
    </source>
</evidence>
<evidence type="ECO:0000256" key="8">
    <source>
        <dbReference type="ARBA" id="ARBA00023170"/>
    </source>
</evidence>
<dbReference type="OrthoDB" id="9803050at2"/>
<evidence type="ECO:0000256" key="9">
    <source>
        <dbReference type="ARBA" id="ARBA00023237"/>
    </source>
</evidence>
<dbReference type="Pfam" id="PF13715">
    <property type="entry name" value="CarbopepD_reg_2"/>
    <property type="match status" value="1"/>
</dbReference>
<name>A0A5C6V9H0_9FLAO</name>
<dbReference type="Gene3D" id="2.40.170.20">
    <property type="entry name" value="TonB-dependent receptor, beta-barrel domain"/>
    <property type="match status" value="1"/>
</dbReference>
<dbReference type="GO" id="GO:0044718">
    <property type="term" value="P:siderophore transmembrane transport"/>
    <property type="evidence" value="ECO:0007669"/>
    <property type="project" value="TreeGrafter"/>
</dbReference>
<accession>A0A5C6V9H0</accession>
<dbReference type="Proteomes" id="UP000321168">
    <property type="component" value="Unassembled WGS sequence"/>
</dbReference>
<evidence type="ECO:0000259" key="12">
    <source>
        <dbReference type="Pfam" id="PF07715"/>
    </source>
</evidence>
<dbReference type="Pfam" id="PF00593">
    <property type="entry name" value="TonB_dep_Rec_b-barrel"/>
    <property type="match status" value="1"/>
</dbReference>
<evidence type="ECO:0000256" key="4">
    <source>
        <dbReference type="ARBA" id="ARBA00022692"/>
    </source>
</evidence>
<evidence type="ECO:0000256" key="1">
    <source>
        <dbReference type="ARBA" id="ARBA00004571"/>
    </source>
</evidence>
<keyword evidence="3" id="KW-1134">Transmembrane beta strand</keyword>
<dbReference type="InterPro" id="IPR000531">
    <property type="entry name" value="Beta-barrel_TonB"/>
</dbReference>
<keyword evidence="14" id="KW-1185">Reference proteome</keyword>
<keyword evidence="4" id="KW-0812">Transmembrane</keyword>
<gene>
    <name evidence="13" type="ORF">FRX97_04895</name>
</gene>
<keyword evidence="7 10" id="KW-0472">Membrane</keyword>
<evidence type="ECO:0000313" key="13">
    <source>
        <dbReference type="EMBL" id="TXC81344.1"/>
    </source>
</evidence>
<feature type="domain" description="TonB-dependent receptor-like beta-barrel" evidence="11">
    <location>
        <begin position="275"/>
        <end position="723"/>
    </location>
</feature>
<keyword evidence="9" id="KW-0998">Cell outer membrane</keyword>
<sequence>MIRLLLYLIVILLAIPDVSWGQEYVVGSISGPQGKLIGANVFWKSSNKGSISNEVGNFKIKFNGPDSLCFRYIGYKSICVWVPKPSTVNIKLKESAITTDEVVITGAKSDLTRGTQMSTQTMSLQQIEELPSFLGEVDILKSIQLLPGVQSAGEGNSGFYVRGGGPDQNLILLDKAPVYNASHLLGLFSIFNHQAIGDPTLIKGGMPARFGNRLASVLEIPTKNGNFNKHEFGGGIGLVASRLYASGPILKDKVSYLITGRRTYIDALAAPFIPDDSQAKGSAYYFYDLNAQISAKLSDNDQVKVGFYLGDDVFKFLNKGSDISLRIPWGNLVLQGIYNRKFSNKLNADFYAYYDQYQFALQSQFDQFVIGVSSEINDYSLGSDWTFLPNSNHLVKFGVQLSRNKYLPSFAEASSGETDFDTGEKNYLHSNQYAAYIQDEWIISPIFTVNIGLRYSLFQHLGPYIRYDQRGENELPIIRRFGKGYIIKTYDGLEPRLAAKYSLTENSALKASFTQNYQYLHLASISPVSLPTDIWIPSTSRIKPQNGQQYALGYFHELSAIQSQFSIETYYKSMKNLVEYKDNVNPEDNLNDNVDNQLIQGKGYSYGVEFYFKKKAGKFNGWIGYTWSRTRRIFEELNEGRSFPAKYDRTHDLSLAATYQASKKWTFGANFVFGTGNAISLPTTRYFSFLDGRVLGVYKDRNSFRMPNYHRFDISATLRPKKNENRKYQSWWVFSLYNVYSRQNPYFLYFDAEGTLGSNDLKLTAKQVSLFPILPSVTWNFAF</sequence>
<dbReference type="InterPro" id="IPR039426">
    <property type="entry name" value="TonB-dep_rcpt-like"/>
</dbReference>
<dbReference type="Gene3D" id="2.170.130.10">
    <property type="entry name" value="TonB-dependent receptor, plug domain"/>
    <property type="match status" value="1"/>
</dbReference>
<dbReference type="InterPro" id="IPR036942">
    <property type="entry name" value="Beta-barrel_TonB_sf"/>
</dbReference>
<keyword evidence="8 13" id="KW-0675">Receptor</keyword>
<evidence type="ECO:0000256" key="2">
    <source>
        <dbReference type="ARBA" id="ARBA00022448"/>
    </source>
</evidence>
<dbReference type="PANTHER" id="PTHR30069">
    <property type="entry name" value="TONB-DEPENDENT OUTER MEMBRANE RECEPTOR"/>
    <property type="match status" value="1"/>
</dbReference>
<dbReference type="InterPro" id="IPR008969">
    <property type="entry name" value="CarboxyPept-like_regulatory"/>
</dbReference>
<dbReference type="Pfam" id="PF07715">
    <property type="entry name" value="Plug"/>
    <property type="match status" value="1"/>
</dbReference>
<dbReference type="SUPFAM" id="SSF56935">
    <property type="entry name" value="Porins"/>
    <property type="match status" value="1"/>
</dbReference>
<evidence type="ECO:0000256" key="10">
    <source>
        <dbReference type="RuleBase" id="RU003357"/>
    </source>
</evidence>
<dbReference type="AlphaFoldDB" id="A0A5C6V9H0"/>
<keyword evidence="5" id="KW-0732">Signal</keyword>
<organism evidence="13 14">
    <name type="scientific">Luteibaculum oceani</name>
    <dbReference type="NCBI Taxonomy" id="1294296"/>
    <lineage>
        <taxon>Bacteria</taxon>
        <taxon>Pseudomonadati</taxon>
        <taxon>Bacteroidota</taxon>
        <taxon>Flavobacteriia</taxon>
        <taxon>Flavobacteriales</taxon>
        <taxon>Luteibaculaceae</taxon>
        <taxon>Luteibaculum</taxon>
    </lineage>
</organism>
<dbReference type="PANTHER" id="PTHR30069:SF29">
    <property type="entry name" value="HEMOGLOBIN AND HEMOGLOBIN-HAPTOGLOBIN-BINDING PROTEIN 1-RELATED"/>
    <property type="match status" value="1"/>
</dbReference>
<evidence type="ECO:0000256" key="7">
    <source>
        <dbReference type="ARBA" id="ARBA00023136"/>
    </source>
</evidence>
<keyword evidence="2" id="KW-0813">Transport</keyword>
<evidence type="ECO:0000256" key="3">
    <source>
        <dbReference type="ARBA" id="ARBA00022452"/>
    </source>
</evidence>
<comment type="caution">
    <text evidence="13">The sequence shown here is derived from an EMBL/GenBank/DDBJ whole genome shotgun (WGS) entry which is preliminary data.</text>
</comment>
<dbReference type="InterPro" id="IPR037066">
    <property type="entry name" value="Plug_dom_sf"/>
</dbReference>
<reference evidence="13 14" key="1">
    <citation type="submission" date="2019-08" db="EMBL/GenBank/DDBJ databases">
        <title>Genome of Luteibaculum oceani JCM 18817.</title>
        <authorList>
            <person name="Bowman J.P."/>
        </authorList>
    </citation>
    <scope>NUCLEOTIDE SEQUENCE [LARGE SCALE GENOMIC DNA]</scope>
    <source>
        <strain evidence="13 14">JCM 18817</strain>
    </source>
</reference>
<dbReference type="GO" id="GO:0009279">
    <property type="term" value="C:cell outer membrane"/>
    <property type="evidence" value="ECO:0007669"/>
    <property type="project" value="UniProtKB-SubCell"/>
</dbReference>
<protein>
    <submittedName>
        <fullName evidence="13">TonB-dependent receptor</fullName>
    </submittedName>
</protein>
<dbReference type="SUPFAM" id="SSF49464">
    <property type="entry name" value="Carboxypeptidase regulatory domain-like"/>
    <property type="match status" value="1"/>
</dbReference>
<dbReference type="GO" id="GO:0015344">
    <property type="term" value="F:siderophore uptake transmembrane transporter activity"/>
    <property type="evidence" value="ECO:0007669"/>
    <property type="project" value="TreeGrafter"/>
</dbReference>
<evidence type="ECO:0000256" key="5">
    <source>
        <dbReference type="ARBA" id="ARBA00022729"/>
    </source>
</evidence>
<comment type="similarity">
    <text evidence="10">Belongs to the TonB-dependent receptor family.</text>
</comment>
<dbReference type="InterPro" id="IPR012910">
    <property type="entry name" value="Plug_dom"/>
</dbReference>
<proteinExistence type="inferred from homology"/>